<accession>A0AA36MDY6</accession>
<feature type="compositionally biased region" description="Basic and acidic residues" evidence="1">
    <location>
        <begin position="96"/>
        <end position="105"/>
    </location>
</feature>
<gene>
    <name evidence="2" type="ORF">CYNAS_LOCUS21677</name>
</gene>
<name>A0AA36MDY6_CYLNA</name>
<feature type="compositionally biased region" description="Basic and acidic residues" evidence="1">
    <location>
        <begin position="66"/>
        <end position="86"/>
    </location>
</feature>
<evidence type="ECO:0000313" key="3">
    <source>
        <dbReference type="Proteomes" id="UP001176961"/>
    </source>
</evidence>
<dbReference type="Proteomes" id="UP001176961">
    <property type="component" value="Unassembled WGS sequence"/>
</dbReference>
<evidence type="ECO:0000256" key="1">
    <source>
        <dbReference type="SAM" id="MobiDB-lite"/>
    </source>
</evidence>
<feature type="region of interest" description="Disordered" evidence="1">
    <location>
        <begin position="61"/>
        <end position="130"/>
    </location>
</feature>
<reference evidence="2" key="1">
    <citation type="submission" date="2023-07" db="EMBL/GenBank/DDBJ databases">
        <authorList>
            <consortium name="CYATHOMIX"/>
        </authorList>
    </citation>
    <scope>NUCLEOTIDE SEQUENCE</scope>
    <source>
        <strain evidence="2">N/A</strain>
    </source>
</reference>
<protein>
    <submittedName>
        <fullName evidence="2">Uncharacterized protein</fullName>
    </submittedName>
</protein>
<organism evidence="2 3">
    <name type="scientific">Cylicocyclus nassatus</name>
    <name type="common">Nematode worm</name>
    <dbReference type="NCBI Taxonomy" id="53992"/>
    <lineage>
        <taxon>Eukaryota</taxon>
        <taxon>Metazoa</taxon>
        <taxon>Ecdysozoa</taxon>
        <taxon>Nematoda</taxon>
        <taxon>Chromadorea</taxon>
        <taxon>Rhabditida</taxon>
        <taxon>Rhabditina</taxon>
        <taxon>Rhabditomorpha</taxon>
        <taxon>Strongyloidea</taxon>
        <taxon>Strongylidae</taxon>
        <taxon>Cylicocyclus</taxon>
    </lineage>
</organism>
<keyword evidence="3" id="KW-1185">Reference proteome</keyword>
<comment type="caution">
    <text evidence="2">The sequence shown here is derived from an EMBL/GenBank/DDBJ whole genome shotgun (WGS) entry which is preliminary data.</text>
</comment>
<proteinExistence type="predicted"/>
<dbReference type="EMBL" id="CATQJL010000326">
    <property type="protein sequence ID" value="CAJ0609694.1"/>
    <property type="molecule type" value="Genomic_DNA"/>
</dbReference>
<dbReference type="AlphaFoldDB" id="A0AA36MDY6"/>
<sequence length="130" mass="15224">MEEQKKKAARFTDVKREDDSRRLLLVDSDFQNALSVETIYLSLYINLPYTISRPQHFCTAMSSQHDCSKHDEHHHDKHDEHHEGTHTHNQTSAHGHVHDNSHQSDAHTQAHTHDSKCSHQLQDKDHHEHH</sequence>
<evidence type="ECO:0000313" key="2">
    <source>
        <dbReference type="EMBL" id="CAJ0609694.1"/>
    </source>
</evidence>
<feature type="compositionally biased region" description="Basic and acidic residues" evidence="1">
    <location>
        <begin position="111"/>
        <end position="130"/>
    </location>
</feature>